<comment type="caution">
    <text evidence="10">The sequence shown here is derived from an EMBL/GenBank/DDBJ whole genome shotgun (WGS) entry which is preliminary data.</text>
</comment>
<keyword evidence="3" id="KW-0805">Transcription regulation</keyword>
<dbReference type="GO" id="GO:0003677">
    <property type="term" value="F:DNA binding"/>
    <property type="evidence" value="ECO:0007669"/>
    <property type="project" value="UniProtKB-KW"/>
</dbReference>
<dbReference type="CDD" id="cd22162">
    <property type="entry name" value="F-box_AtSKIP3-like"/>
    <property type="match status" value="1"/>
</dbReference>
<keyword evidence="2" id="KW-0936">Ethylene signaling pathway</keyword>
<keyword evidence="7" id="KW-0175">Coiled coil</keyword>
<evidence type="ECO:0000256" key="4">
    <source>
        <dbReference type="ARBA" id="ARBA00023125"/>
    </source>
</evidence>
<dbReference type="Gene3D" id="3.30.730.10">
    <property type="entry name" value="AP2/ERF domain"/>
    <property type="match status" value="1"/>
</dbReference>
<dbReference type="Pfam" id="PF14299">
    <property type="entry name" value="PP2"/>
    <property type="match status" value="1"/>
</dbReference>
<proteinExistence type="predicted"/>
<keyword evidence="4" id="KW-0238">DNA-binding</keyword>
<dbReference type="InterPro" id="IPR001471">
    <property type="entry name" value="AP2/ERF_dom"/>
</dbReference>
<dbReference type="InterPro" id="IPR036047">
    <property type="entry name" value="F-box-like_dom_sf"/>
</dbReference>
<dbReference type="Pfam" id="PF00847">
    <property type="entry name" value="AP2"/>
    <property type="match status" value="1"/>
</dbReference>
<dbReference type="InterPro" id="IPR036955">
    <property type="entry name" value="AP2/ERF_dom_sf"/>
</dbReference>
<keyword evidence="5" id="KW-0804">Transcription</keyword>
<name>A0A9Q0GJF3_9ROSI</name>
<evidence type="ECO:0000313" key="10">
    <source>
        <dbReference type="EMBL" id="KAJ4850916.1"/>
    </source>
</evidence>
<dbReference type="GO" id="GO:0003700">
    <property type="term" value="F:DNA-binding transcription factor activity"/>
    <property type="evidence" value="ECO:0007669"/>
    <property type="project" value="InterPro"/>
</dbReference>
<dbReference type="Proteomes" id="UP001141552">
    <property type="component" value="Unassembled WGS sequence"/>
</dbReference>
<keyword evidence="11" id="KW-1185">Reference proteome</keyword>
<dbReference type="CDD" id="cd00018">
    <property type="entry name" value="AP2"/>
    <property type="match status" value="1"/>
</dbReference>
<dbReference type="PROSITE" id="PS51032">
    <property type="entry name" value="AP2_ERF"/>
    <property type="match status" value="1"/>
</dbReference>
<dbReference type="InterPro" id="IPR016177">
    <property type="entry name" value="DNA-bd_dom_sf"/>
</dbReference>
<dbReference type="InterPro" id="IPR025886">
    <property type="entry name" value="PP2-like"/>
</dbReference>
<evidence type="ECO:0000313" key="11">
    <source>
        <dbReference type="Proteomes" id="UP001141552"/>
    </source>
</evidence>
<evidence type="ECO:0000256" key="7">
    <source>
        <dbReference type="SAM" id="Coils"/>
    </source>
</evidence>
<evidence type="ECO:0000256" key="1">
    <source>
        <dbReference type="ARBA" id="ARBA00004123"/>
    </source>
</evidence>
<dbReference type="PRINTS" id="PR00367">
    <property type="entry name" value="ETHRSPELEMNT"/>
</dbReference>
<evidence type="ECO:0000259" key="9">
    <source>
        <dbReference type="PROSITE" id="PS51032"/>
    </source>
</evidence>
<organism evidence="10 11">
    <name type="scientific">Turnera subulata</name>
    <dbReference type="NCBI Taxonomy" id="218843"/>
    <lineage>
        <taxon>Eukaryota</taxon>
        <taxon>Viridiplantae</taxon>
        <taxon>Streptophyta</taxon>
        <taxon>Embryophyta</taxon>
        <taxon>Tracheophyta</taxon>
        <taxon>Spermatophyta</taxon>
        <taxon>Magnoliopsida</taxon>
        <taxon>eudicotyledons</taxon>
        <taxon>Gunneridae</taxon>
        <taxon>Pentapetalae</taxon>
        <taxon>rosids</taxon>
        <taxon>fabids</taxon>
        <taxon>Malpighiales</taxon>
        <taxon>Passifloraceae</taxon>
        <taxon>Turnera</taxon>
    </lineage>
</organism>
<dbReference type="SUPFAM" id="SSF81383">
    <property type="entry name" value="F-box domain"/>
    <property type="match status" value="1"/>
</dbReference>
<accession>A0A9Q0GJF3</accession>
<dbReference type="GO" id="GO:0005634">
    <property type="term" value="C:nucleus"/>
    <property type="evidence" value="ECO:0007669"/>
    <property type="project" value="UniProtKB-SubCell"/>
</dbReference>
<dbReference type="SMART" id="SM00380">
    <property type="entry name" value="AP2"/>
    <property type="match status" value="1"/>
</dbReference>
<reference evidence="10" key="2">
    <citation type="journal article" date="2023" name="Plants (Basel)">
        <title>Annotation of the Turnera subulata (Passifloraceae) Draft Genome Reveals the S-Locus Evolved after the Divergence of Turneroideae from Passifloroideae in a Stepwise Manner.</title>
        <authorList>
            <person name="Henning P.M."/>
            <person name="Roalson E.H."/>
            <person name="Mir W."/>
            <person name="McCubbin A.G."/>
            <person name="Shore J.S."/>
        </authorList>
    </citation>
    <scope>NUCLEOTIDE SEQUENCE</scope>
    <source>
        <strain evidence="10">F60SS</strain>
    </source>
</reference>
<dbReference type="AlphaFoldDB" id="A0A9Q0GJF3"/>
<evidence type="ECO:0000256" key="6">
    <source>
        <dbReference type="ARBA" id="ARBA00023242"/>
    </source>
</evidence>
<dbReference type="Pfam" id="PF12937">
    <property type="entry name" value="F-box-like"/>
    <property type="match status" value="1"/>
</dbReference>
<dbReference type="OrthoDB" id="722566at2759"/>
<feature type="domain" description="AP2/ERF" evidence="9">
    <location>
        <begin position="25"/>
        <end position="82"/>
    </location>
</feature>
<dbReference type="EMBL" id="JAKUCV010000186">
    <property type="protein sequence ID" value="KAJ4850916.1"/>
    <property type="molecule type" value="Genomic_DNA"/>
</dbReference>
<protein>
    <recommendedName>
        <fullName evidence="9">AP2/ERF domain-containing protein</fullName>
    </recommendedName>
</protein>
<sequence>MVVAGEPPTISTTFTFTPDSTKEIRYRGVRKRPWGRYGAEIRDPVKKARVWLGTFDTAEEAARAYDAAALCFLGTKAKTNFPSTVKEGQLNPNPNPNPNSQGKRRRKRDDQQRGLFSNSGATLRHCQGLQRRKVKIEEHEGLQRRKKMVFTMIRDGARGPLLARLFPGKEFEDKTYASGDAVALTGTFDPLVLLEELKDIYASDLVSFSVLPVNKHIEKDGWHIYCTKKKLEGVLENLQCQNALLEAELEQVKCGLRSNQHVLQECGQIERKLDISAILPIECIALIISFTSPRDACRLSLVCREFCIAAGMDAVWERFMPSGFVDNISCTNSLSSARDKFYNIIHKPVRLDEQCECFVDRRTGKNRLVIRNVSLIRWSRPRRWLAVGPTAGIESKFLSPKTAYVVHAVVDTPEYSYGFDRTWFEIFVHHEGSGSRVLRHVLFEPPEDMDEAMDAMPRDRPDGLKEFVMGEFFNDYGDDGTKIQWYVRLRRADTPADARRIMFSVLSIKAIEFRPKVSDFS</sequence>
<dbReference type="GO" id="GO:0009873">
    <property type="term" value="P:ethylene-activated signaling pathway"/>
    <property type="evidence" value="ECO:0007669"/>
    <property type="project" value="UniProtKB-KW"/>
</dbReference>
<reference evidence="10" key="1">
    <citation type="submission" date="2022-02" db="EMBL/GenBank/DDBJ databases">
        <authorList>
            <person name="Henning P.M."/>
            <person name="McCubbin A.G."/>
            <person name="Shore J.S."/>
        </authorList>
    </citation>
    <scope>NUCLEOTIDE SEQUENCE</scope>
    <source>
        <strain evidence="10">F60SS</strain>
        <tissue evidence="10">Leaves</tissue>
    </source>
</reference>
<comment type="subcellular location">
    <subcellularLocation>
        <location evidence="1">Nucleus</location>
    </subcellularLocation>
</comment>
<evidence type="ECO:0000256" key="5">
    <source>
        <dbReference type="ARBA" id="ARBA00023163"/>
    </source>
</evidence>
<evidence type="ECO:0000256" key="2">
    <source>
        <dbReference type="ARBA" id="ARBA00022745"/>
    </source>
</evidence>
<dbReference type="FunFam" id="3.30.730.10:FF:000001">
    <property type="entry name" value="Ethylene-responsive transcription factor 2"/>
    <property type="match status" value="1"/>
</dbReference>
<evidence type="ECO:0000256" key="8">
    <source>
        <dbReference type="SAM" id="MobiDB-lite"/>
    </source>
</evidence>
<feature type="region of interest" description="Disordered" evidence="8">
    <location>
        <begin position="83"/>
        <end position="117"/>
    </location>
</feature>
<feature type="coiled-coil region" evidence="7">
    <location>
        <begin position="228"/>
        <end position="255"/>
    </location>
</feature>
<dbReference type="SMART" id="SM00256">
    <property type="entry name" value="FBOX"/>
    <property type="match status" value="1"/>
</dbReference>
<dbReference type="PANTHER" id="PTHR31677:SF228">
    <property type="entry name" value="ETHYLENE-RESPONSIVE TRANSCRIPTION FACTOR 10-RELATED"/>
    <property type="match status" value="1"/>
</dbReference>
<dbReference type="SUPFAM" id="SSF54171">
    <property type="entry name" value="DNA-binding domain"/>
    <property type="match status" value="1"/>
</dbReference>
<gene>
    <name evidence="10" type="ORF">Tsubulata_022951</name>
</gene>
<dbReference type="PANTHER" id="PTHR31677">
    <property type="entry name" value="AP2 DOMAIN CLASS TRANSCRIPTION FACTOR"/>
    <property type="match status" value="1"/>
</dbReference>
<dbReference type="Gene3D" id="1.20.1280.50">
    <property type="match status" value="1"/>
</dbReference>
<keyword evidence="6" id="KW-0539">Nucleus</keyword>
<evidence type="ECO:0000256" key="3">
    <source>
        <dbReference type="ARBA" id="ARBA00023015"/>
    </source>
</evidence>
<dbReference type="InterPro" id="IPR001810">
    <property type="entry name" value="F-box_dom"/>
</dbReference>